<dbReference type="Pfam" id="PF07669">
    <property type="entry name" value="Eco57I"/>
    <property type="match status" value="1"/>
</dbReference>
<organism evidence="7">
    <name type="scientific">termite gut metagenome</name>
    <dbReference type="NCBI Taxonomy" id="433724"/>
    <lineage>
        <taxon>unclassified sequences</taxon>
        <taxon>metagenomes</taxon>
        <taxon>organismal metagenomes</taxon>
    </lineage>
</organism>
<dbReference type="InterPro" id="IPR050953">
    <property type="entry name" value="N4_N6_ade-DNA_methylase"/>
</dbReference>
<evidence type="ECO:0000259" key="6">
    <source>
        <dbReference type="Pfam" id="PF07669"/>
    </source>
</evidence>
<feature type="non-terminal residue" evidence="7">
    <location>
        <position position="396"/>
    </location>
</feature>
<protein>
    <recommendedName>
        <fullName evidence="1">site-specific DNA-methyltransferase (adenine-specific)</fullName>
        <ecNumber evidence="1">2.1.1.72</ecNumber>
    </recommendedName>
</protein>
<dbReference type="Gene3D" id="3.40.50.150">
    <property type="entry name" value="Vaccinia Virus protein VP39"/>
    <property type="match status" value="1"/>
</dbReference>
<dbReference type="GO" id="GO:0032259">
    <property type="term" value="P:methylation"/>
    <property type="evidence" value="ECO:0007669"/>
    <property type="project" value="UniProtKB-KW"/>
</dbReference>
<evidence type="ECO:0000256" key="5">
    <source>
        <dbReference type="ARBA" id="ARBA00047942"/>
    </source>
</evidence>
<dbReference type="EMBL" id="SNRY01005385">
    <property type="protein sequence ID" value="KAA6315099.1"/>
    <property type="molecule type" value="Genomic_DNA"/>
</dbReference>
<gene>
    <name evidence="7" type="ORF">EZS27_034392</name>
</gene>
<dbReference type="GO" id="GO:0009007">
    <property type="term" value="F:site-specific DNA-methyltransferase (adenine-specific) activity"/>
    <property type="evidence" value="ECO:0007669"/>
    <property type="project" value="UniProtKB-EC"/>
</dbReference>
<comment type="catalytic activity">
    <reaction evidence="5">
        <text>a 2'-deoxyadenosine in DNA + S-adenosyl-L-methionine = an N(6)-methyl-2'-deoxyadenosine in DNA + S-adenosyl-L-homocysteine + H(+)</text>
        <dbReference type="Rhea" id="RHEA:15197"/>
        <dbReference type="Rhea" id="RHEA-COMP:12418"/>
        <dbReference type="Rhea" id="RHEA-COMP:12419"/>
        <dbReference type="ChEBI" id="CHEBI:15378"/>
        <dbReference type="ChEBI" id="CHEBI:57856"/>
        <dbReference type="ChEBI" id="CHEBI:59789"/>
        <dbReference type="ChEBI" id="CHEBI:90615"/>
        <dbReference type="ChEBI" id="CHEBI:90616"/>
        <dbReference type="EC" id="2.1.1.72"/>
    </reaction>
</comment>
<dbReference type="GO" id="GO:0006304">
    <property type="term" value="P:DNA modification"/>
    <property type="evidence" value="ECO:0007669"/>
    <property type="project" value="InterPro"/>
</dbReference>
<accession>A0A5J4Q236</accession>
<dbReference type="SUPFAM" id="SSF53335">
    <property type="entry name" value="S-adenosyl-L-methionine-dependent methyltransferases"/>
    <property type="match status" value="1"/>
</dbReference>
<dbReference type="PRINTS" id="PR00507">
    <property type="entry name" value="N12N6MTFRASE"/>
</dbReference>
<evidence type="ECO:0000256" key="3">
    <source>
        <dbReference type="ARBA" id="ARBA00022679"/>
    </source>
</evidence>
<dbReference type="GO" id="GO:0016787">
    <property type="term" value="F:hydrolase activity"/>
    <property type="evidence" value="ECO:0007669"/>
    <property type="project" value="UniProtKB-KW"/>
</dbReference>
<dbReference type="GO" id="GO:0003676">
    <property type="term" value="F:nucleic acid binding"/>
    <property type="evidence" value="ECO:0007669"/>
    <property type="project" value="InterPro"/>
</dbReference>
<dbReference type="PANTHER" id="PTHR33841:SF1">
    <property type="entry name" value="DNA METHYLTRANSFERASE A"/>
    <property type="match status" value="1"/>
</dbReference>
<dbReference type="AlphaFoldDB" id="A0A5J4Q236"/>
<comment type="caution">
    <text evidence="7">The sequence shown here is derived from an EMBL/GenBank/DDBJ whole genome shotgun (WGS) entry which is preliminary data.</text>
</comment>
<reference evidence="7" key="1">
    <citation type="submission" date="2019-03" db="EMBL/GenBank/DDBJ databases">
        <title>Single cell metagenomics reveals metabolic interactions within the superorganism composed of flagellate Streblomastix strix and complex community of Bacteroidetes bacteria on its surface.</title>
        <authorList>
            <person name="Treitli S.C."/>
            <person name="Kolisko M."/>
            <person name="Husnik F."/>
            <person name="Keeling P."/>
            <person name="Hampl V."/>
        </authorList>
    </citation>
    <scope>NUCLEOTIDE SEQUENCE</scope>
    <source>
        <strain evidence="7">STM</strain>
    </source>
</reference>
<dbReference type="PANTHER" id="PTHR33841">
    <property type="entry name" value="DNA METHYLTRANSFERASE YEEA-RELATED"/>
    <property type="match status" value="1"/>
</dbReference>
<keyword evidence="7" id="KW-0378">Hydrolase</keyword>
<keyword evidence="4" id="KW-0949">S-adenosyl-L-methionine</keyword>
<feature type="domain" description="Type II methyltransferase M.TaqI-like" evidence="6">
    <location>
        <begin position="142"/>
        <end position="287"/>
    </location>
</feature>
<dbReference type="CDD" id="cd02440">
    <property type="entry name" value="AdoMet_MTases"/>
    <property type="match status" value="1"/>
</dbReference>
<dbReference type="InterPro" id="IPR011639">
    <property type="entry name" value="MethylTrfase_TaqI-like_dom"/>
</dbReference>
<dbReference type="InterPro" id="IPR002052">
    <property type="entry name" value="DNA_methylase_N6_adenine_CS"/>
</dbReference>
<proteinExistence type="predicted"/>
<evidence type="ECO:0000256" key="2">
    <source>
        <dbReference type="ARBA" id="ARBA00022603"/>
    </source>
</evidence>
<evidence type="ECO:0000313" key="7">
    <source>
        <dbReference type="EMBL" id="KAA6315099.1"/>
    </source>
</evidence>
<dbReference type="EC" id="2.1.1.72" evidence="1"/>
<dbReference type="PROSITE" id="PS00092">
    <property type="entry name" value="N6_MTASE"/>
    <property type="match status" value="1"/>
</dbReference>
<evidence type="ECO:0000256" key="1">
    <source>
        <dbReference type="ARBA" id="ARBA00011900"/>
    </source>
</evidence>
<sequence>MINKRKIAELLSYFSIEDVEKEVVANFLKRFHLDYSSTHILTDYLYNYSHNKDLSLQIERLGIDSLKALENCLEMLILDNDRKLNGAFFTPVYIVDYIIEDIKPKENERTIDPSSGCGAFLIGLAEYYHKQYDKSIKKTVKENIFGADILPYNIERAKRLLSIFALQHGEILEETDFNLYQRDSLRYQWTEKYDNVVGNPPYVKFQDLSDENREYLMKHWKTIEKGTFNLYFAFFELGYDLLKDDGRLGYITPNNYFTSLAGESLRTFLINKKCLSKIIDFNSKKVFDVQTYTAISFLKKCENDFILYDRIPNRHTLEEFLSNVKYSENAVSELNIKKWRLLRTDEKKNIKAIETVGMPIKQMFDICVGIATLKDEVFFVDGSNLDGAFISKTGHN</sequence>
<evidence type="ECO:0000256" key="4">
    <source>
        <dbReference type="ARBA" id="ARBA00022691"/>
    </source>
</evidence>
<dbReference type="InterPro" id="IPR029063">
    <property type="entry name" value="SAM-dependent_MTases_sf"/>
</dbReference>
<keyword evidence="3" id="KW-0808">Transferase</keyword>
<name>A0A5J4Q236_9ZZZZ</name>
<keyword evidence="2" id="KW-0489">Methyltransferase</keyword>